<proteinExistence type="predicted"/>
<sequence>MALSDEECENFPACVTSYYLVDSKENPISFSSLPLRWNDNEGDGHAERVLVPTTEYAFLRGVVEDGCGQIYKKVIAWKFVLSYVLPEIYVLQDSDYERWIRLQKPRKGYECTVRTALISVHCLHFIKKNFKEISREELWKHMRKTFSTYEDPPSESDLVDHLKFIREAAVRDKDIAKAKNLHAFLSQIPDKRKVFFEDSITRKKAKFIVEDDSDIDGHDNLSDEDQDELFDNVCAYCDDGGDLLGCEGRCIRSFHPSIESGAHSSCESLCYSNEQVQAIETFLCKNCKYQRHQCFICGELGNSDKSSGAEVFPCVSATCGHFYHPECLSNLLFTRDDYQAQEFQKKIKAGDSFTCPAHTCNVCKQGEDKKFPEMQFAICRRCPKAYHCKCLPSNISFHRDDVNHIPQRAWEGLLTKRILIYCRDHKICRKLLTPRRDHLLFPNDDGKGDQHSRRSKAFGILPDEDKVENHYKGISGNIFSSYPINKNSKKLPGNVSLSNLSSRMTFTKNVGTPQWRRLKEPSPIKNKLDQINGKRVSISSMKRIPEKAAAENVPTGSATTLRTAEMKNRIQTLMRNSTSSFNMEEFLEEERRKCSHDSSHGRVIKTITLGKIELSVRAIRGALQKLQEGGTVKDAKAVCEPAVLTQMIKWKKKLAVYLAPFIHGVRYTSFGRHFTNVEKLKQVVNRLRWYVEDGDMIVDFSCGSNDFSCFMKEELDRMGKKCSFKNYDIIQTKNDFNFEKRDWMTVAPEELPDGSKLIIGLNPPFGVQAFHANQFIDKALTFCPKLLILIVPKETERLDKKRDYDLIWEDDRILSGKSFYLPGSVDVHDQQIEQWNLDAPPLYLWSRRDWTTRHAQVATECGHLIKNGDVKSWGGTTPGAVSNYLMEENEDCYGDFSSVADGYSDINRILEELPELQDDI</sequence>
<keyword evidence="1" id="KW-0479">Metal-binding</keyword>
<evidence type="ECO:0000259" key="4">
    <source>
        <dbReference type="SMART" id="SM00249"/>
    </source>
</evidence>
<feature type="domain" description="Zinc finger PHD-type" evidence="4">
    <location>
        <begin position="293"/>
        <end position="359"/>
    </location>
</feature>
<comment type="caution">
    <text evidence="5">The sequence shown here is derived from an EMBL/GenBank/DDBJ whole genome shotgun (WGS) entry which is preliminary data.</text>
</comment>
<dbReference type="Gene3D" id="3.30.40.10">
    <property type="entry name" value="Zinc/RING finger domain, C3HC4 (zinc finger)"/>
    <property type="match status" value="2"/>
</dbReference>
<evidence type="ECO:0000313" key="6">
    <source>
        <dbReference type="Proteomes" id="UP001190926"/>
    </source>
</evidence>
<dbReference type="CDD" id="cd15565">
    <property type="entry name" value="PHD2_NSD"/>
    <property type="match status" value="1"/>
</dbReference>
<dbReference type="CDD" id="cd15566">
    <property type="entry name" value="PHD3_NSD"/>
    <property type="match status" value="1"/>
</dbReference>
<feature type="domain" description="Zinc finger PHD-type" evidence="4">
    <location>
        <begin position="233"/>
        <end position="288"/>
    </location>
</feature>
<dbReference type="SMART" id="SM00249">
    <property type="entry name" value="PHD"/>
    <property type="match status" value="3"/>
</dbReference>
<feature type="domain" description="Zinc finger PHD-type" evidence="4">
    <location>
        <begin position="360"/>
        <end position="426"/>
    </location>
</feature>
<dbReference type="EMBL" id="SDAM02001108">
    <property type="protein sequence ID" value="KAH6822945.1"/>
    <property type="molecule type" value="Genomic_DNA"/>
</dbReference>
<gene>
    <name evidence="5" type="ORF">C2S53_017821</name>
</gene>
<dbReference type="Pfam" id="PF26055">
    <property type="entry name" value="Mtase_EDM2"/>
    <property type="match status" value="1"/>
</dbReference>
<evidence type="ECO:0000313" key="5">
    <source>
        <dbReference type="EMBL" id="KAH6822945.1"/>
    </source>
</evidence>
<organism evidence="5 6">
    <name type="scientific">Perilla frutescens var. hirtella</name>
    <name type="common">Perilla citriodora</name>
    <name type="synonym">Perilla setoyensis</name>
    <dbReference type="NCBI Taxonomy" id="608512"/>
    <lineage>
        <taxon>Eukaryota</taxon>
        <taxon>Viridiplantae</taxon>
        <taxon>Streptophyta</taxon>
        <taxon>Embryophyta</taxon>
        <taxon>Tracheophyta</taxon>
        <taxon>Spermatophyta</taxon>
        <taxon>Magnoliopsida</taxon>
        <taxon>eudicotyledons</taxon>
        <taxon>Gunneridae</taxon>
        <taxon>Pentapetalae</taxon>
        <taxon>asterids</taxon>
        <taxon>lamiids</taxon>
        <taxon>Lamiales</taxon>
        <taxon>Lamiaceae</taxon>
        <taxon>Nepetoideae</taxon>
        <taxon>Elsholtzieae</taxon>
        <taxon>Perilla</taxon>
    </lineage>
</organism>
<keyword evidence="2" id="KW-0863">Zinc-finger</keyword>
<dbReference type="InterPro" id="IPR001965">
    <property type="entry name" value="Znf_PHD"/>
</dbReference>
<accession>A0AAD4IXD4</accession>
<name>A0AAD4IXD4_PERFH</name>
<dbReference type="AlphaFoldDB" id="A0AAD4IXD4"/>
<dbReference type="InterPro" id="IPR013083">
    <property type="entry name" value="Znf_RING/FYVE/PHD"/>
</dbReference>
<dbReference type="PANTHER" id="PTHR46235">
    <property type="entry name" value="PHD FINGER-CONTAINING PROTEIN DDB_G0268158"/>
    <property type="match status" value="1"/>
</dbReference>
<keyword evidence="6" id="KW-1185">Reference proteome</keyword>
<protein>
    <recommendedName>
        <fullName evidence="4">Zinc finger PHD-type domain-containing protein</fullName>
    </recommendedName>
</protein>
<dbReference type="InterPro" id="IPR055198">
    <property type="entry name" value="NSD_PHD"/>
</dbReference>
<dbReference type="Proteomes" id="UP001190926">
    <property type="component" value="Unassembled WGS sequence"/>
</dbReference>
<dbReference type="InterPro" id="IPR058939">
    <property type="entry name" value="Mtase_EDM2"/>
</dbReference>
<dbReference type="PANTHER" id="PTHR46235:SF13">
    <property type="entry name" value="EDM2-LIKE PROTEIN1"/>
    <property type="match status" value="1"/>
</dbReference>
<keyword evidence="3" id="KW-0862">Zinc</keyword>
<reference evidence="5 6" key="1">
    <citation type="journal article" date="2021" name="Nat. Commun.">
        <title>Incipient diploidization of the medicinal plant Perilla within 10,000 years.</title>
        <authorList>
            <person name="Zhang Y."/>
            <person name="Shen Q."/>
            <person name="Leng L."/>
            <person name="Zhang D."/>
            <person name="Chen S."/>
            <person name="Shi Y."/>
            <person name="Ning Z."/>
            <person name="Chen S."/>
        </authorList>
    </citation>
    <scope>NUCLEOTIDE SEQUENCE [LARGE SCALE GENOMIC DNA]</scope>
    <source>
        <strain evidence="6">cv. PC099</strain>
    </source>
</reference>
<evidence type="ECO:0000256" key="2">
    <source>
        <dbReference type="ARBA" id="ARBA00022771"/>
    </source>
</evidence>
<evidence type="ECO:0000256" key="1">
    <source>
        <dbReference type="ARBA" id="ARBA00022723"/>
    </source>
</evidence>
<dbReference type="GO" id="GO:0008270">
    <property type="term" value="F:zinc ion binding"/>
    <property type="evidence" value="ECO:0007669"/>
    <property type="project" value="UniProtKB-KW"/>
</dbReference>
<evidence type="ECO:0000256" key="3">
    <source>
        <dbReference type="ARBA" id="ARBA00022833"/>
    </source>
</evidence>
<dbReference type="Pfam" id="PF22908">
    <property type="entry name" value="PHD_NSD"/>
    <property type="match status" value="1"/>
</dbReference>